<reference evidence="1" key="1">
    <citation type="submission" date="2018-04" db="EMBL/GenBank/DDBJ databases">
        <title>WGS assembly of Panicum hallii.</title>
        <authorList>
            <person name="Lovell J."/>
            <person name="Jenkins J."/>
            <person name="Lowry D."/>
            <person name="Mamidi S."/>
            <person name="Sreedasyam A."/>
            <person name="Weng X."/>
            <person name="Barry K."/>
            <person name="Bonette J."/>
            <person name="Campitelli B."/>
            <person name="Daum C."/>
            <person name="Gordon S."/>
            <person name="Gould B."/>
            <person name="Lipzen A."/>
            <person name="Macqueen A."/>
            <person name="Palacio-Mejia J."/>
            <person name="Plott C."/>
            <person name="Shakirov E."/>
            <person name="Shu S."/>
            <person name="Yoshinaga Y."/>
            <person name="Zane M."/>
            <person name="Rokhsar D."/>
            <person name="Grimwood J."/>
            <person name="Schmutz J."/>
            <person name="Juenger T."/>
        </authorList>
    </citation>
    <scope>NUCLEOTIDE SEQUENCE [LARGE SCALE GENOMIC DNA]</scope>
    <source>
        <strain evidence="1">FIL2</strain>
    </source>
</reference>
<name>A0A2S3HJ12_9POAL</name>
<dbReference type="Gramene" id="PAN23957">
    <property type="protein sequence ID" value="PAN23957"/>
    <property type="gene ID" value="PAHAL_4G187700"/>
</dbReference>
<gene>
    <name evidence="1" type="ORF">PAHAL_4G187700</name>
</gene>
<dbReference type="AlphaFoldDB" id="A0A2S3HJ12"/>
<evidence type="ECO:0000313" key="1">
    <source>
        <dbReference type="EMBL" id="PAN23957.1"/>
    </source>
</evidence>
<dbReference type="Proteomes" id="UP000243499">
    <property type="component" value="Chromosome 4"/>
</dbReference>
<organism evidence="1">
    <name type="scientific">Panicum hallii</name>
    <dbReference type="NCBI Taxonomy" id="206008"/>
    <lineage>
        <taxon>Eukaryota</taxon>
        <taxon>Viridiplantae</taxon>
        <taxon>Streptophyta</taxon>
        <taxon>Embryophyta</taxon>
        <taxon>Tracheophyta</taxon>
        <taxon>Spermatophyta</taxon>
        <taxon>Magnoliopsida</taxon>
        <taxon>Liliopsida</taxon>
        <taxon>Poales</taxon>
        <taxon>Poaceae</taxon>
        <taxon>PACMAD clade</taxon>
        <taxon>Panicoideae</taxon>
        <taxon>Panicodae</taxon>
        <taxon>Paniceae</taxon>
        <taxon>Panicinae</taxon>
        <taxon>Panicum</taxon>
        <taxon>Panicum sect. Panicum</taxon>
    </lineage>
</organism>
<protein>
    <submittedName>
        <fullName evidence="1">Uncharacterized protein</fullName>
    </submittedName>
</protein>
<accession>A0A2S3HJ12</accession>
<sequence length="138" mass="15416">MTAGVCAAGVPGADAARGGVGVGVVGRRRRRLVMRCVSRARALRPQSVRPHPRHWWGSSYSRAAPRSGTRGHPSWPLRRLKRKLLLLTLLLPGPTPRTCRWRGRWWPRTVRTGRAWTTALRRTTTAWSRAPPRTSAAS</sequence>
<dbReference type="EMBL" id="CM008049">
    <property type="protein sequence ID" value="PAN23957.1"/>
    <property type="molecule type" value="Genomic_DNA"/>
</dbReference>
<proteinExistence type="predicted"/>